<gene>
    <name evidence="5" type="ORF">NBRC116591_21650</name>
</gene>
<keyword evidence="6" id="KW-1185">Reference proteome</keyword>
<feature type="transmembrane region" description="Helical" evidence="4">
    <location>
        <begin position="21"/>
        <end position="40"/>
    </location>
</feature>
<evidence type="ECO:0000256" key="3">
    <source>
        <dbReference type="SAM" id="Coils"/>
    </source>
</evidence>
<comment type="subcellular location">
    <subcellularLocation>
        <location evidence="1">Cell envelope</location>
    </subcellularLocation>
</comment>
<protein>
    <submittedName>
        <fullName evidence="5">Efflux RND transporter periplasmic adaptor subunit</fullName>
    </submittedName>
</protein>
<dbReference type="Gene3D" id="2.40.30.170">
    <property type="match status" value="1"/>
</dbReference>
<name>A0ABQ0A9N6_9GAMM</name>
<dbReference type="PANTHER" id="PTHR32347:SF14">
    <property type="entry name" value="EFFLUX SYSTEM COMPONENT YKNX-RELATED"/>
    <property type="match status" value="1"/>
</dbReference>
<evidence type="ECO:0000313" key="5">
    <source>
        <dbReference type="EMBL" id="GAA6168354.1"/>
    </source>
</evidence>
<accession>A0ABQ0A9N6</accession>
<dbReference type="InterPro" id="IPR050465">
    <property type="entry name" value="UPF0194_transport"/>
</dbReference>
<dbReference type="Gene3D" id="1.10.287.470">
    <property type="entry name" value="Helix hairpin bin"/>
    <property type="match status" value="1"/>
</dbReference>
<keyword evidence="4" id="KW-0472">Membrane</keyword>
<feature type="coiled-coil region" evidence="3">
    <location>
        <begin position="112"/>
        <end position="171"/>
    </location>
</feature>
<dbReference type="Proteomes" id="UP001465153">
    <property type="component" value="Unassembled WGS sequence"/>
</dbReference>
<reference evidence="5 6" key="1">
    <citation type="submission" date="2024-04" db="EMBL/GenBank/DDBJ databases">
        <title>Draft genome sequence of Sessilibacter corallicola NBRC 116591.</title>
        <authorList>
            <person name="Miyakawa T."/>
            <person name="Kusuya Y."/>
            <person name="Miura T."/>
        </authorList>
    </citation>
    <scope>NUCLEOTIDE SEQUENCE [LARGE SCALE GENOMIC DNA]</scope>
    <source>
        <strain evidence="5 6">KU-00831-HH</strain>
    </source>
</reference>
<evidence type="ECO:0000256" key="2">
    <source>
        <dbReference type="ARBA" id="ARBA00023054"/>
    </source>
</evidence>
<dbReference type="RefSeq" id="WP_353303030.1">
    <property type="nucleotide sequence ID" value="NZ_BAABWN010000006.1"/>
</dbReference>
<dbReference type="Gene3D" id="2.40.50.100">
    <property type="match status" value="1"/>
</dbReference>
<evidence type="ECO:0000256" key="1">
    <source>
        <dbReference type="ARBA" id="ARBA00004196"/>
    </source>
</evidence>
<comment type="caution">
    <text evidence="5">The sequence shown here is derived from an EMBL/GenBank/DDBJ whole genome shotgun (WGS) entry which is preliminary data.</text>
</comment>
<dbReference type="EMBL" id="BAABWN010000006">
    <property type="protein sequence ID" value="GAA6168354.1"/>
    <property type="molecule type" value="Genomic_DNA"/>
</dbReference>
<evidence type="ECO:0000313" key="6">
    <source>
        <dbReference type="Proteomes" id="UP001465153"/>
    </source>
</evidence>
<proteinExistence type="predicted"/>
<evidence type="ECO:0000256" key="4">
    <source>
        <dbReference type="SAM" id="Phobius"/>
    </source>
</evidence>
<dbReference type="Gene3D" id="2.40.420.20">
    <property type="match status" value="1"/>
</dbReference>
<keyword evidence="4" id="KW-1133">Transmembrane helix</keyword>
<keyword evidence="4" id="KW-0812">Transmembrane</keyword>
<sequence>MIKDTSAQDHIVGAPKNNTKRWLTMATIAFAVIVAIGFTFNRFIDTTPEVNLDRLRIAEVKTGHLVRDVSVNGKVVAGFSPVLYSSNSGIVSFNVKAGEQVKKDQIVAIIESPELQNQLQQEQAILDRLSIEVKRQTIENQKNDLIARKELEEARRTLLTAKREKKRNEKAWEKGAVTEVDYQKSKDELTSAEIAYAHALEEADLNVASWKFEQEVRELELRQQELLVADLARKVEALNIVSPIDGMVGNLMVDEKAVIASNAGILSVVDLTQLELEAQIPEIYADALSTGLDSIIRMGNSQVRGHLASISPQVDDGLVAARIRFDEELPQELRQNQRLQARVLLESRDNTLVLTRGPFMNDGGGRIAYLVAGNYAERLSIKTGISNVAEVEILEGLNPGDKVVISSIELFNNADRVRLN</sequence>
<dbReference type="PANTHER" id="PTHR32347">
    <property type="entry name" value="EFFLUX SYSTEM COMPONENT YKNX-RELATED"/>
    <property type="match status" value="1"/>
</dbReference>
<organism evidence="5 6">
    <name type="scientific">Sessilibacter corallicola</name>
    <dbReference type="NCBI Taxonomy" id="2904075"/>
    <lineage>
        <taxon>Bacteria</taxon>
        <taxon>Pseudomonadati</taxon>
        <taxon>Pseudomonadota</taxon>
        <taxon>Gammaproteobacteria</taxon>
        <taxon>Cellvibrionales</taxon>
        <taxon>Cellvibrionaceae</taxon>
        <taxon>Sessilibacter</taxon>
    </lineage>
</organism>
<keyword evidence="2 3" id="KW-0175">Coiled coil</keyword>